<evidence type="ECO:0000313" key="4">
    <source>
        <dbReference type="Proteomes" id="UP001056291"/>
    </source>
</evidence>
<protein>
    <submittedName>
        <fullName evidence="3">Rod-binding protein</fullName>
    </submittedName>
</protein>
<evidence type="ECO:0000256" key="1">
    <source>
        <dbReference type="SAM" id="MobiDB-lite"/>
    </source>
</evidence>
<accession>A0ABY4VY44</accession>
<dbReference type="Pfam" id="PF10135">
    <property type="entry name" value="Rod-binding"/>
    <property type="match status" value="1"/>
</dbReference>
<organism evidence="3 4">
    <name type="scientific">Sneathiella marina</name>
    <dbReference type="NCBI Taxonomy" id="2950108"/>
    <lineage>
        <taxon>Bacteria</taxon>
        <taxon>Pseudomonadati</taxon>
        <taxon>Pseudomonadota</taxon>
        <taxon>Alphaproteobacteria</taxon>
        <taxon>Sneathiellales</taxon>
        <taxon>Sneathiellaceae</taxon>
        <taxon>Sneathiella</taxon>
    </lineage>
</organism>
<dbReference type="Proteomes" id="UP001056291">
    <property type="component" value="Chromosome"/>
</dbReference>
<feature type="compositionally biased region" description="Polar residues" evidence="1">
    <location>
        <begin position="1"/>
        <end position="24"/>
    </location>
</feature>
<name>A0ABY4VY44_9PROT</name>
<feature type="domain" description="Flagellar protein FlgJ N-terminal" evidence="2">
    <location>
        <begin position="48"/>
        <end position="94"/>
    </location>
</feature>
<gene>
    <name evidence="3" type="ORF">NBZ79_11700</name>
</gene>
<reference evidence="3" key="1">
    <citation type="submission" date="2022-06" db="EMBL/GenBank/DDBJ databases">
        <title>Sneathiella actinostolidae sp. nov., isolated from a sea anemonein the Western Pacific Ocean.</title>
        <authorList>
            <person name="Wei M.J."/>
        </authorList>
    </citation>
    <scope>NUCLEOTIDE SEQUENCE</scope>
    <source>
        <strain evidence="3">PHK-P5</strain>
    </source>
</reference>
<feature type="region of interest" description="Disordered" evidence="1">
    <location>
        <begin position="1"/>
        <end position="32"/>
    </location>
</feature>
<dbReference type="EMBL" id="CP098747">
    <property type="protein sequence ID" value="USG59841.1"/>
    <property type="molecule type" value="Genomic_DNA"/>
</dbReference>
<evidence type="ECO:0000259" key="2">
    <source>
        <dbReference type="Pfam" id="PF10135"/>
    </source>
</evidence>
<evidence type="ECO:0000313" key="3">
    <source>
        <dbReference type="EMBL" id="USG59841.1"/>
    </source>
</evidence>
<dbReference type="RefSeq" id="WP_251932611.1">
    <property type="nucleotide sequence ID" value="NZ_CP098747.1"/>
</dbReference>
<dbReference type="InterPro" id="IPR019301">
    <property type="entry name" value="Flagellar_prot_FlgJ_N"/>
</dbReference>
<keyword evidence="4" id="KW-1185">Reference proteome</keyword>
<proteinExistence type="predicted"/>
<sequence>MMNIQSTLPNILSQQEAPSLSGAGQNEERARQAAQEFEAFFLSQFLNSMTAGIETDETFGGGEAEKMFKSMLNDEYSKSMSRQNGVGIADAVYREILAMQEV</sequence>